<dbReference type="InterPro" id="IPR036734">
    <property type="entry name" value="Neur_chan_lig-bd_sf"/>
</dbReference>
<accession>A0A482WWR6</accession>
<feature type="transmembrane region" description="Helical" evidence="1">
    <location>
        <begin position="271"/>
        <end position="292"/>
    </location>
</feature>
<reference evidence="4 5" key="1">
    <citation type="journal article" date="2017" name="Gigascience">
        <title>Genome sequence of the small brown planthopper, Laodelphax striatellus.</title>
        <authorList>
            <person name="Zhu J."/>
            <person name="Jiang F."/>
            <person name="Wang X."/>
            <person name="Yang P."/>
            <person name="Bao Y."/>
            <person name="Zhao W."/>
            <person name="Wang W."/>
            <person name="Lu H."/>
            <person name="Wang Q."/>
            <person name="Cui N."/>
            <person name="Li J."/>
            <person name="Chen X."/>
            <person name="Luo L."/>
            <person name="Yu J."/>
            <person name="Kang L."/>
            <person name="Cui F."/>
        </authorList>
    </citation>
    <scope>NUCLEOTIDE SEQUENCE [LARGE SCALE GENOMIC DNA]</scope>
    <source>
        <strain evidence="4">Lst14</strain>
    </source>
</reference>
<dbReference type="SMR" id="A0A482WWR6"/>
<dbReference type="Pfam" id="PF02931">
    <property type="entry name" value="Neur_chan_LBD"/>
    <property type="match status" value="1"/>
</dbReference>
<dbReference type="STRING" id="195883.A0A482WWR6"/>
<feature type="transmembrane region" description="Helical" evidence="1">
    <location>
        <begin position="304"/>
        <end position="327"/>
    </location>
</feature>
<dbReference type="SUPFAM" id="SSF63712">
    <property type="entry name" value="Nicotinic receptor ligand binding domain-like"/>
    <property type="match status" value="1"/>
</dbReference>
<sequence>MYSQIIFILVIVLVTGKFASSEDCNQSQLELRLKCELLKEYIKTERPRVAGNNSFIVNWSMHPLDIILNEMNKQFSMISDNTLVWNDTLLTWDIEVYGGIRSLILDCDDIWYPKLLSLSVLTKHPAANSRNKICRVLSNGTVTAEYTSTFDSFCQTDFMRWPFDHHECRLEVGTTEFLGGSIRLTTSVVGDKETGEISAMNNKVWSIKHTAMELITHSTYMEDDFYMQADIVFTLTRLYSIHAATFIYPAYMMSFILLAILWLDTLSTERLFIIGFIVFIHILFMEYFTYMIPMVGDRTPHIVLFYGNSLIICGMILTWSVIARIVFINCEEILLLNKVVDWFCKNPYLKNTICIHGFEMTKEESVVENDGDEPLQTSVKTLINKRIRLQIFLEIVDRCMFLFLVILYFYFTVIHYTI</sequence>
<evidence type="ECO:0000259" key="3">
    <source>
        <dbReference type="Pfam" id="PF02931"/>
    </source>
</evidence>
<feature type="transmembrane region" description="Helical" evidence="1">
    <location>
        <begin position="395"/>
        <end position="416"/>
    </location>
</feature>
<comment type="caution">
    <text evidence="4">The sequence shown here is derived from an EMBL/GenBank/DDBJ whole genome shotgun (WGS) entry which is preliminary data.</text>
</comment>
<gene>
    <name evidence="4" type="ORF">LSTR_LSTR006436</name>
</gene>
<feature type="transmembrane region" description="Helical" evidence="1">
    <location>
        <begin position="246"/>
        <end position="264"/>
    </location>
</feature>
<keyword evidence="1" id="KW-0812">Transmembrane</keyword>
<protein>
    <recommendedName>
        <fullName evidence="3">Neurotransmitter-gated ion-channel ligand-binding domain-containing protein</fullName>
    </recommendedName>
</protein>
<dbReference type="Proteomes" id="UP000291343">
    <property type="component" value="Unassembled WGS sequence"/>
</dbReference>
<dbReference type="CDD" id="cd18989">
    <property type="entry name" value="LGIC_ECD_cation"/>
    <property type="match status" value="1"/>
</dbReference>
<dbReference type="GO" id="GO:0004888">
    <property type="term" value="F:transmembrane signaling receptor activity"/>
    <property type="evidence" value="ECO:0007669"/>
    <property type="project" value="InterPro"/>
</dbReference>
<name>A0A482WWR6_LAOST</name>
<keyword evidence="5" id="KW-1185">Reference proteome</keyword>
<organism evidence="4 5">
    <name type="scientific">Laodelphax striatellus</name>
    <name type="common">Small brown planthopper</name>
    <name type="synonym">Delphax striatella</name>
    <dbReference type="NCBI Taxonomy" id="195883"/>
    <lineage>
        <taxon>Eukaryota</taxon>
        <taxon>Metazoa</taxon>
        <taxon>Ecdysozoa</taxon>
        <taxon>Arthropoda</taxon>
        <taxon>Hexapoda</taxon>
        <taxon>Insecta</taxon>
        <taxon>Pterygota</taxon>
        <taxon>Neoptera</taxon>
        <taxon>Paraneoptera</taxon>
        <taxon>Hemiptera</taxon>
        <taxon>Auchenorrhyncha</taxon>
        <taxon>Fulgoroidea</taxon>
        <taxon>Delphacidae</taxon>
        <taxon>Criomorphinae</taxon>
        <taxon>Laodelphax</taxon>
    </lineage>
</organism>
<proteinExistence type="predicted"/>
<dbReference type="PANTHER" id="PTHR18945">
    <property type="entry name" value="NEUROTRANSMITTER GATED ION CHANNEL"/>
    <property type="match status" value="1"/>
</dbReference>
<dbReference type="OrthoDB" id="410315at2759"/>
<dbReference type="Gene3D" id="2.70.170.10">
    <property type="entry name" value="Neurotransmitter-gated ion-channel ligand-binding domain"/>
    <property type="match status" value="1"/>
</dbReference>
<evidence type="ECO:0000313" key="4">
    <source>
        <dbReference type="EMBL" id="RZF38037.1"/>
    </source>
</evidence>
<dbReference type="InterPro" id="IPR006201">
    <property type="entry name" value="Neur_channel"/>
</dbReference>
<dbReference type="InterPro" id="IPR006202">
    <property type="entry name" value="Neur_chan_lig-bd"/>
</dbReference>
<keyword evidence="1" id="KW-0472">Membrane</keyword>
<keyword evidence="2" id="KW-0732">Signal</keyword>
<dbReference type="GO" id="GO:0005230">
    <property type="term" value="F:extracellular ligand-gated monoatomic ion channel activity"/>
    <property type="evidence" value="ECO:0007669"/>
    <property type="project" value="InterPro"/>
</dbReference>
<evidence type="ECO:0000313" key="5">
    <source>
        <dbReference type="Proteomes" id="UP000291343"/>
    </source>
</evidence>
<dbReference type="InParanoid" id="A0A482WWR6"/>
<dbReference type="GO" id="GO:0016020">
    <property type="term" value="C:membrane"/>
    <property type="evidence" value="ECO:0007669"/>
    <property type="project" value="InterPro"/>
</dbReference>
<evidence type="ECO:0000256" key="2">
    <source>
        <dbReference type="SAM" id="SignalP"/>
    </source>
</evidence>
<dbReference type="AlphaFoldDB" id="A0A482WWR6"/>
<evidence type="ECO:0000256" key="1">
    <source>
        <dbReference type="SAM" id="Phobius"/>
    </source>
</evidence>
<feature type="domain" description="Neurotransmitter-gated ion-channel ligand-binding" evidence="3">
    <location>
        <begin position="32"/>
        <end position="237"/>
    </location>
</feature>
<feature type="signal peptide" evidence="2">
    <location>
        <begin position="1"/>
        <end position="21"/>
    </location>
</feature>
<dbReference type="EMBL" id="QKKF02022824">
    <property type="protein sequence ID" value="RZF38037.1"/>
    <property type="molecule type" value="Genomic_DNA"/>
</dbReference>
<keyword evidence="1" id="KW-1133">Transmembrane helix</keyword>
<feature type="chain" id="PRO_5019754629" description="Neurotransmitter-gated ion-channel ligand-binding domain-containing protein" evidence="2">
    <location>
        <begin position="22"/>
        <end position="418"/>
    </location>
</feature>